<dbReference type="EMBL" id="QRDW01000006">
    <property type="protein sequence ID" value="RED49144.1"/>
    <property type="molecule type" value="Genomic_DNA"/>
</dbReference>
<feature type="repeat" description="TPR" evidence="1">
    <location>
        <begin position="67"/>
        <end position="100"/>
    </location>
</feature>
<dbReference type="InterPro" id="IPR037919">
    <property type="entry name" value="OGT"/>
</dbReference>
<dbReference type="InterPro" id="IPR011990">
    <property type="entry name" value="TPR-like_helical_dom_sf"/>
</dbReference>
<protein>
    <submittedName>
        <fullName evidence="3">Tetratricopeptide repeat protein</fullName>
    </submittedName>
</protein>
<feature type="region of interest" description="Disordered" evidence="2">
    <location>
        <begin position="1"/>
        <end position="29"/>
    </location>
</feature>
<feature type="repeat" description="TPR" evidence="1">
    <location>
        <begin position="33"/>
        <end position="66"/>
    </location>
</feature>
<evidence type="ECO:0000313" key="3">
    <source>
        <dbReference type="EMBL" id="RED49144.1"/>
    </source>
</evidence>
<dbReference type="SMART" id="SM00028">
    <property type="entry name" value="TPR"/>
    <property type="match status" value="4"/>
</dbReference>
<dbReference type="Gene3D" id="1.25.40.10">
    <property type="entry name" value="Tetratricopeptide repeat domain"/>
    <property type="match status" value="1"/>
</dbReference>
<organism evidence="3 4">
    <name type="scientific">Aestuariispira insulae</name>
    <dbReference type="NCBI Taxonomy" id="1461337"/>
    <lineage>
        <taxon>Bacteria</taxon>
        <taxon>Pseudomonadati</taxon>
        <taxon>Pseudomonadota</taxon>
        <taxon>Alphaproteobacteria</taxon>
        <taxon>Rhodospirillales</taxon>
        <taxon>Kiloniellaceae</taxon>
        <taxon>Aestuariispira</taxon>
    </lineage>
</organism>
<dbReference type="PANTHER" id="PTHR44366">
    <property type="entry name" value="UDP-N-ACETYLGLUCOSAMINE--PEPTIDE N-ACETYLGLUCOSAMINYLTRANSFERASE 110 KDA SUBUNIT"/>
    <property type="match status" value="1"/>
</dbReference>
<dbReference type="GO" id="GO:0006493">
    <property type="term" value="P:protein O-linked glycosylation"/>
    <property type="evidence" value="ECO:0007669"/>
    <property type="project" value="InterPro"/>
</dbReference>
<keyword evidence="4" id="KW-1185">Reference proteome</keyword>
<evidence type="ECO:0000256" key="2">
    <source>
        <dbReference type="SAM" id="MobiDB-lite"/>
    </source>
</evidence>
<dbReference type="AlphaFoldDB" id="A0A3D9HI83"/>
<dbReference type="Gene3D" id="3.40.50.2000">
    <property type="entry name" value="Glycogen Phosphorylase B"/>
    <property type="match status" value="1"/>
</dbReference>
<keyword evidence="1" id="KW-0802">TPR repeat</keyword>
<dbReference type="Pfam" id="PF13414">
    <property type="entry name" value="TPR_11"/>
    <property type="match status" value="1"/>
</dbReference>
<proteinExistence type="predicted"/>
<dbReference type="OrthoDB" id="6193797at2"/>
<gene>
    <name evidence="3" type="ORF">DFP90_106121</name>
</gene>
<reference evidence="3 4" key="1">
    <citation type="submission" date="2018-07" db="EMBL/GenBank/DDBJ databases">
        <title>Genomic Encyclopedia of Type Strains, Phase III (KMG-III): the genomes of soil and plant-associated and newly described type strains.</title>
        <authorList>
            <person name="Whitman W."/>
        </authorList>
    </citation>
    <scope>NUCLEOTIDE SEQUENCE [LARGE SCALE GENOMIC DNA]</scope>
    <source>
        <strain evidence="3 4">CECT 8488</strain>
    </source>
</reference>
<dbReference type="PANTHER" id="PTHR44366:SF1">
    <property type="entry name" value="UDP-N-ACETYLGLUCOSAMINE--PEPTIDE N-ACETYLGLUCOSAMINYLTRANSFERASE 110 KDA SUBUNIT"/>
    <property type="match status" value="1"/>
</dbReference>
<evidence type="ECO:0000256" key="1">
    <source>
        <dbReference type="PROSITE-ProRule" id="PRU00339"/>
    </source>
</evidence>
<dbReference type="SUPFAM" id="SSF53756">
    <property type="entry name" value="UDP-Glycosyltransferase/glycogen phosphorylase"/>
    <property type="match status" value="1"/>
</dbReference>
<dbReference type="PROSITE" id="PS50005">
    <property type="entry name" value="TPR"/>
    <property type="match status" value="3"/>
</dbReference>
<dbReference type="RefSeq" id="WP_115937343.1">
    <property type="nucleotide sequence ID" value="NZ_QRDW01000006.1"/>
</dbReference>
<accession>A0A3D9HI83</accession>
<dbReference type="SUPFAM" id="SSF48452">
    <property type="entry name" value="TPR-like"/>
    <property type="match status" value="1"/>
</dbReference>
<sequence length="489" mass="54955">MENEKTETGPAHSGAPESPQPAGTSQVTARPDGNALLQQAIAHHHKGHIPEAAKFYRSALKIDPSLAPAWINLGVLLRRDNKLESAVMCMRRGLQLSPDDGSSWSNLGNALRALNRLDEAQEAQNRALALNPEAAQIHYNCALIQRDRGCLDDALHSFRRAEMLGYGKPELEWDRSLTLLLKGELEEGFEAYEARWQLPESPPRHPSVPIWKGAKLEGQTLLVSAEQGMGDSLQFCRYLPMIKDLADRVVFECQPPLARLLRNSPEMEGIEILERDETQPVAALEKQIDMDAVIPLLSLPRILKTGTDNLPDKVPYLHAPTEDAPRLKPRTDGIARVGLVWAGKPSHKNDRNRSVGLERFSTLLEMPNVRFFSFQKGGPEGRIEQLGLEPIIQDLSPHLRDFADTAALLEDMDLLISVDTSVAHMAGALARPVWVLLPYAPDWRWQIWRDDSPWYPSMTLFRQTSPGDWTEVFQRVRTALRQFIQENLD</sequence>
<dbReference type="Pfam" id="PF13181">
    <property type="entry name" value="TPR_8"/>
    <property type="match status" value="1"/>
</dbReference>
<evidence type="ECO:0000313" key="4">
    <source>
        <dbReference type="Proteomes" id="UP000256845"/>
    </source>
</evidence>
<comment type="caution">
    <text evidence="3">The sequence shown here is derived from an EMBL/GenBank/DDBJ whole genome shotgun (WGS) entry which is preliminary data.</text>
</comment>
<feature type="repeat" description="TPR" evidence="1">
    <location>
        <begin position="101"/>
        <end position="134"/>
    </location>
</feature>
<dbReference type="GO" id="GO:0097363">
    <property type="term" value="F:protein O-acetylglucosaminyltransferase activity"/>
    <property type="evidence" value="ECO:0007669"/>
    <property type="project" value="TreeGrafter"/>
</dbReference>
<name>A0A3D9HI83_9PROT</name>
<dbReference type="Proteomes" id="UP000256845">
    <property type="component" value="Unassembled WGS sequence"/>
</dbReference>
<dbReference type="InterPro" id="IPR019734">
    <property type="entry name" value="TPR_rpt"/>
</dbReference>